<dbReference type="PANTHER" id="PTHR23204">
    <property type="entry name" value="CLEAVAGE AND POLYADENYLATION SPECIFIC FACTOR"/>
    <property type="match status" value="1"/>
</dbReference>
<feature type="compositionally biased region" description="Basic and acidic residues" evidence="3">
    <location>
        <begin position="200"/>
        <end position="212"/>
    </location>
</feature>
<evidence type="ECO:0000256" key="1">
    <source>
        <dbReference type="ARBA" id="ARBA00006265"/>
    </source>
</evidence>
<name>A0A0G2E9T7_PHACM</name>
<dbReference type="PROSITE" id="PS50102">
    <property type="entry name" value="RRM"/>
    <property type="match status" value="1"/>
</dbReference>
<dbReference type="EMBL" id="LCWF01000106">
    <property type="protein sequence ID" value="KKY19762.1"/>
    <property type="molecule type" value="Genomic_DNA"/>
</dbReference>
<accession>A0A0G2E9T7</accession>
<dbReference type="Proteomes" id="UP000053317">
    <property type="component" value="Unassembled WGS sequence"/>
</dbReference>
<feature type="compositionally biased region" description="Low complexity" evidence="3">
    <location>
        <begin position="71"/>
        <end position="88"/>
    </location>
</feature>
<dbReference type="Gene3D" id="3.30.70.330">
    <property type="match status" value="1"/>
</dbReference>
<reference evidence="5 6" key="1">
    <citation type="submission" date="2015-05" db="EMBL/GenBank/DDBJ databases">
        <title>Distinctive expansion of gene families associated with plant cell wall degradation and secondary metabolism in the genomes of grapevine trunk pathogens.</title>
        <authorList>
            <person name="Lawrence D.P."/>
            <person name="Travadon R."/>
            <person name="Rolshausen P.E."/>
            <person name="Baumgartner K."/>
        </authorList>
    </citation>
    <scope>NUCLEOTIDE SEQUENCE [LARGE SCALE GENOMIC DNA]</scope>
    <source>
        <strain evidence="5">UCRPC4</strain>
    </source>
</reference>
<keyword evidence="2" id="KW-0694">RNA-binding</keyword>
<comment type="similarity">
    <text evidence="1">Belongs to the RRM CPSF6/7 family.</text>
</comment>
<protein>
    <submittedName>
        <fullName evidence="5">Putative rrm domain protein</fullName>
    </submittedName>
</protein>
<dbReference type="AlphaFoldDB" id="A0A0G2E9T7"/>
<comment type="caution">
    <text evidence="5">The sequence shown here is derived from an EMBL/GenBank/DDBJ whole genome shotgun (WGS) entry which is preliminary data.</text>
</comment>
<dbReference type="InterPro" id="IPR012677">
    <property type="entry name" value="Nucleotide-bd_a/b_plait_sf"/>
</dbReference>
<gene>
    <name evidence="5" type="ORF">UCRPC4_g04463</name>
</gene>
<dbReference type="InterPro" id="IPR035979">
    <property type="entry name" value="RBD_domain_sf"/>
</dbReference>
<dbReference type="InterPro" id="IPR034772">
    <property type="entry name" value="CPSF6/7"/>
</dbReference>
<feature type="compositionally biased region" description="Polar residues" evidence="3">
    <location>
        <begin position="51"/>
        <end position="70"/>
    </location>
</feature>
<dbReference type="GO" id="GO:0003723">
    <property type="term" value="F:RNA binding"/>
    <property type="evidence" value="ECO:0007669"/>
    <property type="project" value="UniProtKB-UniRule"/>
</dbReference>
<dbReference type="InterPro" id="IPR000504">
    <property type="entry name" value="RRM_dom"/>
</dbReference>
<evidence type="ECO:0000256" key="3">
    <source>
        <dbReference type="SAM" id="MobiDB-lite"/>
    </source>
</evidence>
<feature type="compositionally biased region" description="Gly residues" evidence="3">
    <location>
        <begin position="233"/>
        <end position="244"/>
    </location>
</feature>
<feature type="region of interest" description="Disordered" evidence="3">
    <location>
        <begin position="364"/>
        <end position="386"/>
    </location>
</feature>
<feature type="compositionally biased region" description="Acidic residues" evidence="3">
    <location>
        <begin position="26"/>
        <end position="39"/>
    </location>
</feature>
<evidence type="ECO:0000256" key="2">
    <source>
        <dbReference type="PROSITE-ProRule" id="PRU00176"/>
    </source>
</evidence>
<dbReference type="GO" id="GO:0005634">
    <property type="term" value="C:nucleus"/>
    <property type="evidence" value="ECO:0007669"/>
    <property type="project" value="UniProtKB-SubCell"/>
</dbReference>
<evidence type="ECO:0000259" key="4">
    <source>
        <dbReference type="PROSITE" id="PS50102"/>
    </source>
</evidence>
<keyword evidence="6" id="KW-1185">Reference proteome</keyword>
<evidence type="ECO:0000313" key="6">
    <source>
        <dbReference type="Proteomes" id="UP000053317"/>
    </source>
</evidence>
<dbReference type="SUPFAM" id="SSF54928">
    <property type="entry name" value="RNA-binding domain, RBD"/>
    <property type="match status" value="1"/>
</dbReference>
<evidence type="ECO:0000313" key="5">
    <source>
        <dbReference type="EMBL" id="KKY19762.1"/>
    </source>
</evidence>
<dbReference type="GO" id="GO:0006397">
    <property type="term" value="P:mRNA processing"/>
    <property type="evidence" value="ECO:0007669"/>
    <property type="project" value="UniProtKB-KW"/>
</dbReference>
<feature type="compositionally biased region" description="Basic and acidic residues" evidence="3">
    <location>
        <begin position="91"/>
        <end position="102"/>
    </location>
</feature>
<proteinExistence type="inferred from homology"/>
<feature type="compositionally biased region" description="Low complexity" evidence="3">
    <location>
        <begin position="216"/>
        <end position="232"/>
    </location>
</feature>
<dbReference type="OrthoDB" id="10065185at2759"/>
<feature type="domain" description="RRM" evidence="4">
    <location>
        <begin position="108"/>
        <end position="192"/>
    </location>
</feature>
<feature type="compositionally biased region" description="Polar residues" evidence="3">
    <location>
        <begin position="188"/>
        <end position="197"/>
    </location>
</feature>
<organism evidence="5 6">
    <name type="scientific">Phaeomoniella chlamydospora</name>
    <name type="common">Phaeoacremonium chlamydosporum</name>
    <dbReference type="NCBI Taxonomy" id="158046"/>
    <lineage>
        <taxon>Eukaryota</taxon>
        <taxon>Fungi</taxon>
        <taxon>Dikarya</taxon>
        <taxon>Ascomycota</taxon>
        <taxon>Pezizomycotina</taxon>
        <taxon>Eurotiomycetes</taxon>
        <taxon>Chaetothyriomycetidae</taxon>
        <taxon>Phaeomoniellales</taxon>
        <taxon>Phaeomoniellaceae</taxon>
        <taxon>Phaeomoniella</taxon>
    </lineage>
</organism>
<feature type="region of interest" description="Disordered" evidence="3">
    <location>
        <begin position="188"/>
        <end position="244"/>
    </location>
</feature>
<reference evidence="5 6" key="2">
    <citation type="submission" date="2015-05" db="EMBL/GenBank/DDBJ databases">
        <authorList>
            <person name="Morales-Cruz A."/>
            <person name="Amrine K.C."/>
            <person name="Cantu D."/>
        </authorList>
    </citation>
    <scope>NUCLEOTIDE SEQUENCE [LARGE SCALE GENOMIC DNA]</scope>
    <source>
        <strain evidence="5">UCRPC4</strain>
    </source>
</reference>
<sequence>MATEEDNFDIDLYGDSGGDGGQNEDSNGDEVDFTMDEENPEQKQEGVKSEPQPQAQANGSSEATQAISSTAQPSAPQVQVPKQPPQQQGVKRKDSSSDHRPLDPGASAALIVSDLQWWNTEDDLRGWANQADAEDELKDVTFSEHKVNGKSKGQAFMEFASPQAATATKRKIDSFASGQQNVRKYSVTFTNPTSNPYKTLPKDGPMRAKDAQNQRNTSGSYNSGTNSGNFGNHSGGYRGGRGGGFNNRGNMNNMGGGYNNRSFSGPMGGYPAVQGGGFQNNMGGMPNFGGFNNRGGMMNNMRGGGGMRGGHGGMSGGMMPMGNMGMAGMGMNMANNMNPMMGMGMQGGFQGGNANFNPGFFQNQGVNSMGSDGSWNPHGAKRTRQE</sequence>
<feature type="region of interest" description="Disordered" evidence="3">
    <location>
        <begin position="1"/>
        <end position="105"/>
    </location>
</feature>